<dbReference type="PANTHER" id="PTHR12372">
    <property type="entry name" value="PECANEX"/>
    <property type="match status" value="1"/>
</dbReference>
<evidence type="ECO:0000313" key="9">
    <source>
        <dbReference type="EMBL" id="KAJ6217771.1"/>
    </source>
</evidence>
<feature type="transmembrane region" description="Helical" evidence="6">
    <location>
        <begin position="1301"/>
        <end position="1317"/>
    </location>
</feature>
<comment type="subcellular location">
    <subcellularLocation>
        <location evidence="1 6">Membrane</location>
        <topology evidence="1 6">Multi-pass membrane protein</topology>
    </subcellularLocation>
</comment>
<feature type="compositionally biased region" description="Polar residues" evidence="7">
    <location>
        <begin position="250"/>
        <end position="260"/>
    </location>
</feature>
<keyword evidence="4 6" id="KW-1133">Transmembrane helix</keyword>
<comment type="similarity">
    <text evidence="2 6">Belongs to the pecanex family.</text>
</comment>
<feature type="domain" description="Pecanex C-terminal" evidence="8">
    <location>
        <begin position="1659"/>
        <end position="1883"/>
    </location>
</feature>
<proteinExistence type="inferred from homology"/>
<feature type="transmembrane region" description="Helical" evidence="6">
    <location>
        <begin position="884"/>
        <end position="906"/>
    </location>
</feature>
<dbReference type="PANTHER" id="PTHR12372:SF7">
    <property type="entry name" value="PROTEIN PECANEX"/>
    <property type="match status" value="1"/>
</dbReference>
<evidence type="ECO:0000256" key="6">
    <source>
        <dbReference type="RuleBase" id="RU367089"/>
    </source>
</evidence>
<comment type="caution">
    <text evidence="6">Lacks conserved residue(s) required for the propagation of feature annotation.</text>
</comment>
<feature type="transmembrane region" description="Helical" evidence="6">
    <location>
        <begin position="969"/>
        <end position="999"/>
    </location>
</feature>
<accession>A0A9Q0M266</accession>
<reference evidence="9" key="1">
    <citation type="submission" date="2022-12" db="EMBL/GenBank/DDBJ databases">
        <title>Genome assemblies of Blomia tropicalis.</title>
        <authorList>
            <person name="Cui Y."/>
        </authorList>
    </citation>
    <scope>NUCLEOTIDE SEQUENCE</scope>
    <source>
        <tissue evidence="9">Adult mites</tissue>
    </source>
</reference>
<dbReference type="InterPro" id="IPR007735">
    <property type="entry name" value="Pecanex_C"/>
</dbReference>
<evidence type="ECO:0000313" key="10">
    <source>
        <dbReference type="Proteomes" id="UP001142055"/>
    </source>
</evidence>
<feature type="region of interest" description="Disordered" evidence="7">
    <location>
        <begin position="497"/>
        <end position="521"/>
    </location>
</feature>
<evidence type="ECO:0000256" key="2">
    <source>
        <dbReference type="ARBA" id="ARBA00010170"/>
    </source>
</evidence>
<dbReference type="GO" id="GO:0016020">
    <property type="term" value="C:membrane"/>
    <property type="evidence" value="ECO:0007669"/>
    <property type="project" value="UniProtKB-SubCell"/>
</dbReference>
<evidence type="ECO:0000256" key="4">
    <source>
        <dbReference type="ARBA" id="ARBA00022989"/>
    </source>
</evidence>
<dbReference type="GO" id="GO:0005783">
    <property type="term" value="C:endoplasmic reticulum"/>
    <property type="evidence" value="ECO:0007669"/>
    <property type="project" value="TreeGrafter"/>
</dbReference>
<gene>
    <name evidence="9" type="ORF">RDWZM_008928</name>
</gene>
<organism evidence="9 10">
    <name type="scientific">Blomia tropicalis</name>
    <name type="common">Mite</name>
    <dbReference type="NCBI Taxonomy" id="40697"/>
    <lineage>
        <taxon>Eukaryota</taxon>
        <taxon>Metazoa</taxon>
        <taxon>Ecdysozoa</taxon>
        <taxon>Arthropoda</taxon>
        <taxon>Chelicerata</taxon>
        <taxon>Arachnida</taxon>
        <taxon>Acari</taxon>
        <taxon>Acariformes</taxon>
        <taxon>Sarcoptiformes</taxon>
        <taxon>Astigmata</taxon>
        <taxon>Glycyphagoidea</taxon>
        <taxon>Echimyopodidae</taxon>
        <taxon>Blomia</taxon>
    </lineage>
</organism>
<name>A0A9Q0M266_BLOTA</name>
<sequence length="2070" mass="234180">MGFQAMSILTEVIKLINAYFHLIFDTGKCIKDDVDSSDLDQQNGANDASSSRDQFEMTAMPTSSTDNNLQLMTIDNNIAKPVQQQSIDIDQTASANSSSANKLDEVCNDENDIAKRIDCKADVHCNGSNGSSCVNLSLLFRSNSSADEYSENDETQHKKSNNELIKSSLDIATSVNYSKANSSCNSIGLYRNNNLYEQIPNFRRARSELETTKQSRPTILVPPSHPVSLEIINSLKKPLADESGITLDTSRFNKSSSRQLSPFELPVKKSTSKQMKENEVPEIENSPPGGSFNLEKIDEHQERKDLGSNPVSNSNNSTYIKAFNSSEDGDESEVSLCTNESFKTPKNASVNRKVSKLPLRRTRFSSNNRKRMIKYSGVPRSDLIQHHESYVPAKDRTKSVSLVSKLNHENDLMSSSDEEERHNKHLHEDDCQRSTRLNRSNSNSSSDSSSFIPSSSSSIASLEMRTKLSLPINIRSNSGYDDRNNDDESFLFQNKTTNPETIPLNAPSTSTGISHLNRRRRHRSHCGSNTLECLRTRKLTMTATQIKEQLNLYKNDPELFRTLCILSYPTALERESHSRSNSLLRDSCDSKIPVSQVISSASPNSNIFAEILASPGTHLATSHEDTTAGSVHVFQDERGNWFSYTFDDNSTGLAKGICPLTPFTKHIDTGNDANSKISPNNNSKSNNNGSNALVPSNSIFFLNNNSSYPQSLSYDQNTIIINNLNNKEISKNYNSGHGRLSTSHVTDELDSPNHRSAVFFDPMPIFDTNFDPIPSFLLDASTTSDFLNSFPNHSLASHSYERSQQQLKQSQYYEMNVLNLKTFKIRFDRLALQAFLDRNITTSELIFSILLSISVSILSSQYTLLKSVQPDAASPTHGFNRITIYSRPIYFCLGCLLLLFIQYYLTNYQDNSLIFKLYGMNIFNRDLIQALFVISRMFLLSFPLLFTFGFLPQFNTFFMYVFEQIDIHIFGGTAMTMGIISAIYSLSRSILVVCILYLLGQLLNIKETQRATFSVFCGLLIAISYHISRLPSDPSLYWNSVCSIIHAIGRFFRRLFSIGNNSTLSHKNDLNESSEAHIVRIDVANMKNQQQTSPIKVVKSTNNVSPSSIDQTYTDPLPSILHKTTLNRLESDFIVCIFIVISVFGVHVSSIFLKLQPLMNNSLTAIAIIFGLILHYLMGHTRKQLPWLCFANPLLKSQEYKKFEVDSAAQNMWFEILQSWLWLIEKNVIYPLLFLSYITTDCSLLIKNYGPNLGVFLLVLCAFKAIRATLNDPSNNYIIITFTYLFFTQDFKRFNGSKDNIFLINYFFMSIIFHKVYDFLLKLRFVITYVAPWQITWGSAFHAFAQPFSVPHSAMLLVQVFISSILSSPLQPLLGSAIFLASYVRPIKFWERDYNTKRVDHSNTRLASQIDKAQIGSDDNNLNSIFYEHLTRSLQTSLYGDLILGRWGDVSQGDCFVLASDNLNCLVHIIELGNGLVTFQVRGLEFRGTYCQQREVEAISESVSDDEGCCCCEPGHVKGLLSINTAFNQRWLSWEVTHTNYILEGYSISENSASAILQPYDLRKALITYYVKSIIFYCVTSKSFIKWIQDGDLKKSLNYLEDQSFVDLDPTFNFNIDEDFDVMATGITRVNFKLIYNEWIQYCIEKDIQDASKQEIVRQNDEFVITLCMGLSLLARRALGTAAHHNSALMSVDFFLYGFHALFKGDFRVHCPRDEWVFQDMDFLNKVIAPSVRMSLKLHQEQFTSYDEHENSSSLFEAILKNQENIVISHEADPIWRNAILSNVPSLLALRHVFDDGIDQYKVIMLNKRFLNFRVIKVNRECVRGLWAGQQQELIFLRNRNPERGSIQNAKQVLRNIINSSCDQPIGYPIYVSPLTTSFAESSKPLCSIIGPSLSVSMFKRAICGFFQKIGNRCSEVCSSRDLANELAYASARLSKSESSDRGIDENVIKSGSLSSHHQLAQLTNYNQYLKKRALQHHQVNNDEECIPLNQKNLVAQLPTKSAYVLQTQTTHERLQNSQNSQFSDSSLTNNQKNNQSQSVLAETSFNVNIEQPKILIVDKGSTHSNGDSV</sequence>
<evidence type="ECO:0000256" key="5">
    <source>
        <dbReference type="ARBA" id="ARBA00023136"/>
    </source>
</evidence>
<evidence type="ECO:0000256" key="3">
    <source>
        <dbReference type="ARBA" id="ARBA00022692"/>
    </source>
</evidence>
<feature type="transmembrane region" description="Helical" evidence="6">
    <location>
        <begin position="1133"/>
        <end position="1152"/>
    </location>
</feature>
<dbReference type="OMA" id="QDHFTAG"/>
<comment type="caution">
    <text evidence="9">The sequence shown here is derived from an EMBL/GenBank/DDBJ whole genome shotgun (WGS) entry which is preliminary data.</text>
</comment>
<dbReference type="InterPro" id="IPR039797">
    <property type="entry name" value="Pecanex"/>
</dbReference>
<evidence type="ECO:0000259" key="8">
    <source>
        <dbReference type="Pfam" id="PF05041"/>
    </source>
</evidence>
<dbReference type="EMBL" id="JAPWDV010000003">
    <property type="protein sequence ID" value="KAJ6217771.1"/>
    <property type="molecule type" value="Genomic_DNA"/>
</dbReference>
<feature type="region of interest" description="Disordered" evidence="7">
    <location>
        <begin position="250"/>
        <end position="294"/>
    </location>
</feature>
<feature type="region of interest" description="Disordered" evidence="7">
    <location>
        <begin position="409"/>
        <end position="458"/>
    </location>
</feature>
<dbReference type="GO" id="GO:0007029">
    <property type="term" value="P:endoplasmic reticulum organization"/>
    <property type="evidence" value="ECO:0007669"/>
    <property type="project" value="TreeGrafter"/>
</dbReference>
<feature type="transmembrane region" description="Helical" evidence="6">
    <location>
        <begin position="1158"/>
        <end position="1178"/>
    </location>
</feature>
<protein>
    <recommendedName>
        <fullName evidence="6">Pecanex-like protein</fullName>
    </recommendedName>
</protein>
<keyword evidence="5 6" id="KW-0472">Membrane</keyword>
<feature type="compositionally biased region" description="Polar residues" evidence="7">
    <location>
        <begin position="497"/>
        <end position="514"/>
    </location>
</feature>
<keyword evidence="3 6" id="KW-0812">Transmembrane</keyword>
<feature type="compositionally biased region" description="Polar residues" evidence="7">
    <location>
        <begin position="2028"/>
        <end position="2039"/>
    </location>
</feature>
<keyword evidence="10" id="KW-1185">Reference proteome</keyword>
<feature type="region of interest" description="Disordered" evidence="7">
    <location>
        <begin position="2013"/>
        <end position="2039"/>
    </location>
</feature>
<feature type="transmembrane region" description="Helical" evidence="6">
    <location>
        <begin position="927"/>
        <end position="949"/>
    </location>
</feature>
<evidence type="ECO:0000256" key="1">
    <source>
        <dbReference type="ARBA" id="ARBA00004141"/>
    </source>
</evidence>
<evidence type="ECO:0000256" key="7">
    <source>
        <dbReference type="SAM" id="MobiDB-lite"/>
    </source>
</evidence>
<feature type="compositionally biased region" description="Low complexity" evidence="7">
    <location>
        <begin position="2016"/>
        <end position="2027"/>
    </location>
</feature>
<dbReference type="Proteomes" id="UP001142055">
    <property type="component" value="Chromosome 3"/>
</dbReference>
<dbReference type="Pfam" id="PF05041">
    <property type="entry name" value="Pecanex_C"/>
    <property type="match status" value="1"/>
</dbReference>
<feature type="compositionally biased region" description="Basic and acidic residues" evidence="7">
    <location>
        <begin position="419"/>
        <end position="433"/>
    </location>
</feature>
<feature type="compositionally biased region" description="Low complexity" evidence="7">
    <location>
        <begin position="440"/>
        <end position="458"/>
    </location>
</feature>